<dbReference type="SUPFAM" id="SSF56672">
    <property type="entry name" value="DNA/RNA polymerases"/>
    <property type="match status" value="1"/>
</dbReference>
<gene>
    <name evidence="1" type="ORF">STAS_10115</name>
</gene>
<keyword evidence="2" id="KW-1185">Reference proteome</keyword>
<evidence type="ECO:0000313" key="2">
    <source>
        <dbReference type="Proteomes" id="UP000325081"/>
    </source>
</evidence>
<name>A0A5A7PMI3_STRAF</name>
<evidence type="ECO:0000313" key="1">
    <source>
        <dbReference type="EMBL" id="GER33939.1"/>
    </source>
</evidence>
<protein>
    <submittedName>
        <fullName evidence="1">Retrotransposon protein</fullName>
    </submittedName>
</protein>
<reference evidence="2" key="1">
    <citation type="journal article" date="2019" name="Curr. Biol.">
        <title>Genome Sequence of Striga asiatica Provides Insight into the Evolution of Plant Parasitism.</title>
        <authorList>
            <person name="Yoshida S."/>
            <person name="Kim S."/>
            <person name="Wafula E.K."/>
            <person name="Tanskanen J."/>
            <person name="Kim Y.M."/>
            <person name="Honaas L."/>
            <person name="Yang Z."/>
            <person name="Spallek T."/>
            <person name="Conn C.E."/>
            <person name="Ichihashi Y."/>
            <person name="Cheong K."/>
            <person name="Cui S."/>
            <person name="Der J.P."/>
            <person name="Gundlach H."/>
            <person name="Jiao Y."/>
            <person name="Hori C."/>
            <person name="Ishida J.K."/>
            <person name="Kasahara H."/>
            <person name="Kiba T."/>
            <person name="Kim M.S."/>
            <person name="Koo N."/>
            <person name="Laohavisit A."/>
            <person name="Lee Y.H."/>
            <person name="Lumba S."/>
            <person name="McCourt P."/>
            <person name="Mortimer J.C."/>
            <person name="Mutuku J.M."/>
            <person name="Nomura T."/>
            <person name="Sasaki-Sekimoto Y."/>
            <person name="Seto Y."/>
            <person name="Wang Y."/>
            <person name="Wakatake T."/>
            <person name="Sakakibara H."/>
            <person name="Demura T."/>
            <person name="Yamaguchi S."/>
            <person name="Yoneyama K."/>
            <person name="Manabe R.I."/>
            <person name="Nelson D.C."/>
            <person name="Schulman A.H."/>
            <person name="Timko M.P."/>
            <person name="dePamphilis C.W."/>
            <person name="Choi D."/>
            <person name="Shirasu K."/>
        </authorList>
    </citation>
    <scope>NUCLEOTIDE SEQUENCE [LARGE SCALE GENOMIC DNA]</scope>
    <source>
        <strain evidence="2">cv. UVA1</strain>
    </source>
</reference>
<dbReference type="InterPro" id="IPR043502">
    <property type="entry name" value="DNA/RNA_pol_sf"/>
</dbReference>
<dbReference type="EMBL" id="BKCP01004827">
    <property type="protein sequence ID" value="GER33939.1"/>
    <property type="molecule type" value="Genomic_DNA"/>
</dbReference>
<sequence>MSGAVDERSSGSVVRPKNLLGKRSRGKCLEHFTIRHQRSFEKSKALILSRFSKVAEPQEKRWLSIDLKTITCMIDMKNFDVFLSMDLMSKYPADVQCHDPKAEIPWKRAMKRQQNKGSRGFLEIEVGNETRKTSPEDVSFENHHTAPVVSVEEKDGPMTMCIDYCGLNRLMIDWRFGYHQLKVKESDVSKTRPLSLRISFINAINSHILQRFKE</sequence>
<dbReference type="OrthoDB" id="2431547at2759"/>
<comment type="caution">
    <text evidence="1">The sequence shown here is derived from an EMBL/GenBank/DDBJ whole genome shotgun (WGS) entry which is preliminary data.</text>
</comment>
<dbReference type="AlphaFoldDB" id="A0A5A7PMI3"/>
<dbReference type="Gene3D" id="3.10.10.10">
    <property type="entry name" value="HIV Type 1 Reverse Transcriptase, subunit A, domain 1"/>
    <property type="match status" value="1"/>
</dbReference>
<accession>A0A5A7PMI3</accession>
<organism evidence="1 2">
    <name type="scientific">Striga asiatica</name>
    <name type="common">Asiatic witchweed</name>
    <name type="synonym">Buchnera asiatica</name>
    <dbReference type="NCBI Taxonomy" id="4170"/>
    <lineage>
        <taxon>Eukaryota</taxon>
        <taxon>Viridiplantae</taxon>
        <taxon>Streptophyta</taxon>
        <taxon>Embryophyta</taxon>
        <taxon>Tracheophyta</taxon>
        <taxon>Spermatophyta</taxon>
        <taxon>Magnoliopsida</taxon>
        <taxon>eudicotyledons</taxon>
        <taxon>Gunneridae</taxon>
        <taxon>Pentapetalae</taxon>
        <taxon>asterids</taxon>
        <taxon>lamiids</taxon>
        <taxon>Lamiales</taxon>
        <taxon>Orobanchaceae</taxon>
        <taxon>Buchnereae</taxon>
        <taxon>Striga</taxon>
    </lineage>
</organism>
<proteinExistence type="predicted"/>
<dbReference type="Proteomes" id="UP000325081">
    <property type="component" value="Unassembled WGS sequence"/>
</dbReference>